<dbReference type="EMBL" id="BMDY01000012">
    <property type="protein sequence ID" value="GGB08243.1"/>
    <property type="molecule type" value="Genomic_DNA"/>
</dbReference>
<comment type="caution">
    <text evidence="1">The sequence shown here is derived from an EMBL/GenBank/DDBJ whole genome shotgun (WGS) entry which is preliminary data.</text>
</comment>
<dbReference type="PIRSF" id="PIRSF028200">
    <property type="entry name" value="UCP028200"/>
    <property type="match status" value="1"/>
</dbReference>
<dbReference type="Pfam" id="PF19795">
    <property type="entry name" value="DUF6279"/>
    <property type="match status" value="1"/>
</dbReference>
<organism evidence="1 2">
    <name type="scientific">Agarivorans gilvus</name>
    <dbReference type="NCBI Taxonomy" id="680279"/>
    <lineage>
        <taxon>Bacteria</taxon>
        <taxon>Pseudomonadati</taxon>
        <taxon>Pseudomonadota</taxon>
        <taxon>Gammaproteobacteria</taxon>
        <taxon>Alteromonadales</taxon>
        <taxon>Alteromonadaceae</taxon>
        <taxon>Agarivorans</taxon>
    </lineage>
</organism>
<sequence length="290" mass="33978">MFKRVRRWTVVLLLSVVLSGCGMRFVYNNLDWLAYWLIDDYVELTEQQQQQFEPMLQDWLAWHRSSQLPIYLAQLQLFRAQLVAGITPEQLKEQVAAWRENVRVVANYVYRDLAELAQSATPQQVNQFISQLAQQQQTEHRQQSHLEYRQEHLSESVERWLGSVNAQQQTLIERMAEQLVDTRPDWSAVQSKWQQYLAFSMSQPRQQAYLEQRFYVLLVESEQLWPQPLAARFNANHQIWAQGMSEILALTNAKQKRYLLAKLDAYIEDLQLLIGEDGLTKPAVLAGLAN</sequence>
<dbReference type="InterPro" id="IPR016875">
    <property type="entry name" value="UCP028200"/>
</dbReference>
<dbReference type="PROSITE" id="PS51257">
    <property type="entry name" value="PROKAR_LIPOPROTEIN"/>
    <property type="match status" value="1"/>
</dbReference>
<gene>
    <name evidence="1" type="ORF">GCM10007414_22070</name>
</gene>
<dbReference type="Proteomes" id="UP000651977">
    <property type="component" value="Unassembled WGS sequence"/>
</dbReference>
<proteinExistence type="predicted"/>
<evidence type="ECO:0000313" key="1">
    <source>
        <dbReference type="EMBL" id="GGB08243.1"/>
    </source>
</evidence>
<evidence type="ECO:0008006" key="3">
    <source>
        <dbReference type="Google" id="ProtNLM"/>
    </source>
</evidence>
<accession>A0ABQ1I2Y7</accession>
<dbReference type="RefSeq" id="WP_055734143.1">
    <property type="nucleotide sequence ID" value="NZ_BMDY01000012.1"/>
</dbReference>
<name>A0ABQ1I2Y7_9ALTE</name>
<keyword evidence="2" id="KW-1185">Reference proteome</keyword>
<protein>
    <recommendedName>
        <fullName evidence="3">Lipoprotein</fullName>
    </recommendedName>
</protein>
<evidence type="ECO:0000313" key="2">
    <source>
        <dbReference type="Proteomes" id="UP000651977"/>
    </source>
</evidence>
<reference evidence="2" key="1">
    <citation type="journal article" date="2019" name="Int. J. Syst. Evol. Microbiol.">
        <title>The Global Catalogue of Microorganisms (GCM) 10K type strain sequencing project: providing services to taxonomists for standard genome sequencing and annotation.</title>
        <authorList>
            <consortium name="The Broad Institute Genomics Platform"/>
            <consortium name="The Broad Institute Genome Sequencing Center for Infectious Disease"/>
            <person name="Wu L."/>
            <person name="Ma J."/>
        </authorList>
    </citation>
    <scope>NUCLEOTIDE SEQUENCE [LARGE SCALE GENOMIC DNA]</scope>
    <source>
        <strain evidence="2">CGMCC 1.10131</strain>
    </source>
</reference>